<proteinExistence type="predicted"/>
<comment type="caution">
    <text evidence="1">The sequence shown here is derived from an EMBL/GenBank/DDBJ whole genome shotgun (WGS) entry which is preliminary data.</text>
</comment>
<evidence type="ECO:0000313" key="2">
    <source>
        <dbReference type="Proteomes" id="UP000231201"/>
    </source>
</evidence>
<accession>A0A2M8TJ55</accession>
<dbReference type="EMBL" id="PENH01000002">
    <property type="protein sequence ID" value="PJI23956.1"/>
    <property type="molecule type" value="Genomic_DNA"/>
</dbReference>
<reference evidence="1 2" key="1">
    <citation type="submission" date="2017-11" db="EMBL/GenBank/DDBJ databases">
        <title>Genome sequencing of Prevotella intermedia KCOM 2833.</title>
        <authorList>
            <person name="Kook J.-K."/>
            <person name="Park S.-N."/>
            <person name="Lim Y.K."/>
        </authorList>
    </citation>
    <scope>NUCLEOTIDE SEQUENCE [LARGE SCALE GENOMIC DNA]</scope>
    <source>
        <strain evidence="1 2">KCOM 2833</strain>
    </source>
</reference>
<gene>
    <name evidence="1" type="ORF">CTM59_07230</name>
</gene>
<dbReference type="RefSeq" id="WP_088439731.1">
    <property type="nucleotide sequence ID" value="NZ_NHRV01000002.1"/>
</dbReference>
<sequence length="83" mass="9780">MSLKNIYTFVAYLPSVERVIPAYETRGAGEVRVVEMDNEVSAKTTVSDYEFYYKQPYFEQKNKEKLVFYSKFSYLCGKVYLSE</sequence>
<name>A0A2M8TJ55_PREIN</name>
<dbReference type="AlphaFoldDB" id="A0A2M8TJ55"/>
<organism evidence="1 2">
    <name type="scientific">Prevotella intermedia</name>
    <dbReference type="NCBI Taxonomy" id="28131"/>
    <lineage>
        <taxon>Bacteria</taxon>
        <taxon>Pseudomonadati</taxon>
        <taxon>Bacteroidota</taxon>
        <taxon>Bacteroidia</taxon>
        <taxon>Bacteroidales</taxon>
        <taxon>Prevotellaceae</taxon>
        <taxon>Prevotella</taxon>
    </lineage>
</organism>
<evidence type="ECO:0000313" key="1">
    <source>
        <dbReference type="EMBL" id="PJI23956.1"/>
    </source>
</evidence>
<protein>
    <submittedName>
        <fullName evidence="1">Uncharacterized protein</fullName>
    </submittedName>
</protein>
<dbReference type="Proteomes" id="UP000231201">
    <property type="component" value="Unassembled WGS sequence"/>
</dbReference>